<evidence type="ECO:0000256" key="4">
    <source>
        <dbReference type="ARBA" id="ARBA00023239"/>
    </source>
</evidence>
<dbReference type="GO" id="GO:0030170">
    <property type="term" value="F:pyridoxal phosphate binding"/>
    <property type="evidence" value="ECO:0007669"/>
    <property type="project" value="InterPro"/>
</dbReference>
<keyword evidence="2" id="KW-0210">Decarboxylase</keyword>
<keyword evidence="3 5" id="KW-0663">Pyridoxal phosphate</keyword>
<dbReference type="InterPro" id="IPR002129">
    <property type="entry name" value="PyrdxlP-dep_de-COase"/>
</dbReference>
<dbReference type="InterPro" id="IPR015424">
    <property type="entry name" value="PyrdxlP-dep_Trfase"/>
</dbReference>
<dbReference type="AlphaFoldDB" id="A0A183AYQ3"/>
<keyword evidence="4 6" id="KW-0456">Lyase</keyword>
<dbReference type="InterPro" id="IPR010977">
    <property type="entry name" value="Aromatic_deC"/>
</dbReference>
<evidence type="ECO:0000256" key="5">
    <source>
        <dbReference type="PIRSR" id="PIRSR602129-50"/>
    </source>
</evidence>
<dbReference type="Gene3D" id="3.40.640.10">
    <property type="entry name" value="Type I PLP-dependent aspartate aminotransferase-like (Major domain)"/>
    <property type="match status" value="1"/>
</dbReference>
<organism evidence="7">
    <name type="scientific">Echinostoma caproni</name>
    <dbReference type="NCBI Taxonomy" id="27848"/>
    <lineage>
        <taxon>Eukaryota</taxon>
        <taxon>Metazoa</taxon>
        <taxon>Spiralia</taxon>
        <taxon>Lophotrochozoa</taxon>
        <taxon>Platyhelminthes</taxon>
        <taxon>Trematoda</taxon>
        <taxon>Digenea</taxon>
        <taxon>Plagiorchiida</taxon>
        <taxon>Echinostomata</taxon>
        <taxon>Echinostomatoidea</taxon>
        <taxon>Echinostomatidae</taxon>
        <taxon>Echinostoma</taxon>
    </lineage>
</organism>
<protein>
    <submittedName>
        <fullName evidence="7">Aromatic-L-amino-acid decarboxylase</fullName>
    </submittedName>
</protein>
<dbReference type="PANTHER" id="PTHR11999">
    <property type="entry name" value="GROUP II PYRIDOXAL-5-PHOSPHATE DECARBOXYLASE"/>
    <property type="match status" value="1"/>
</dbReference>
<accession>A0A183AYQ3</accession>
<proteinExistence type="inferred from homology"/>
<feature type="modified residue" description="N6-(pyridoxal phosphate)lysine" evidence="5">
    <location>
        <position position="284"/>
    </location>
</feature>
<dbReference type="GO" id="GO:0005737">
    <property type="term" value="C:cytoplasm"/>
    <property type="evidence" value="ECO:0007669"/>
    <property type="project" value="TreeGrafter"/>
</dbReference>
<comment type="cofactor">
    <cofactor evidence="1 5 6">
        <name>pyridoxal 5'-phosphate</name>
        <dbReference type="ChEBI" id="CHEBI:597326"/>
    </cofactor>
</comment>
<dbReference type="GO" id="GO:0016831">
    <property type="term" value="F:carboxy-lyase activity"/>
    <property type="evidence" value="ECO:0007669"/>
    <property type="project" value="UniProtKB-KW"/>
</dbReference>
<dbReference type="InterPro" id="IPR015421">
    <property type="entry name" value="PyrdxlP-dep_Trfase_major"/>
</dbReference>
<dbReference type="PANTHER" id="PTHR11999:SF70">
    <property type="entry name" value="MIP05841P"/>
    <property type="match status" value="1"/>
</dbReference>
<evidence type="ECO:0000256" key="6">
    <source>
        <dbReference type="RuleBase" id="RU000382"/>
    </source>
</evidence>
<dbReference type="WBParaSite" id="ECPE_0001212301-mRNA-1">
    <property type="protein sequence ID" value="ECPE_0001212301-mRNA-1"/>
    <property type="gene ID" value="ECPE_0001212301"/>
</dbReference>
<dbReference type="SUPFAM" id="SSF53383">
    <property type="entry name" value="PLP-dependent transferases"/>
    <property type="match status" value="1"/>
</dbReference>
<evidence type="ECO:0000256" key="2">
    <source>
        <dbReference type="ARBA" id="ARBA00022793"/>
    </source>
</evidence>
<dbReference type="Pfam" id="PF00282">
    <property type="entry name" value="Pyridoxal_deC"/>
    <property type="match status" value="1"/>
</dbReference>
<name>A0A183AYQ3_9TREM</name>
<dbReference type="GO" id="GO:0019752">
    <property type="term" value="P:carboxylic acid metabolic process"/>
    <property type="evidence" value="ECO:0007669"/>
    <property type="project" value="InterPro"/>
</dbReference>
<reference evidence="7" key="1">
    <citation type="submission" date="2016-06" db="UniProtKB">
        <authorList>
            <consortium name="WormBaseParasite"/>
        </authorList>
    </citation>
    <scope>IDENTIFICATION</scope>
</reference>
<sequence>LELIMTDWVAKLLDLPEEFTHASGKGGGVIQFHSAMDDPVMNGYEHVLSIMVACYQIKVSRCQFKLSQYQLSLSRSNKRLGMHEHANLLLRGSRRVALDTGSKHMLPVVAHKKADQHPQAKTCSASDCMLVCMLAARHHAIQRHKHVFQEKGDPNPENAVLSRLVAYGSNLAHSCVEKASVICVVKFHQIDVDENYSVRGEALQVAMEEDIKNGLIPFFVCATLGTTACCSFDDLKTIGPVCDNFNVWLHVDGAYAGNALICPEFRHYLQGIEHVWSMNINPNKWMLVGFDCSLMW</sequence>
<evidence type="ECO:0000313" key="7">
    <source>
        <dbReference type="WBParaSite" id="ECPE_0001212301-mRNA-1"/>
    </source>
</evidence>
<evidence type="ECO:0000256" key="1">
    <source>
        <dbReference type="ARBA" id="ARBA00001933"/>
    </source>
</evidence>
<comment type="similarity">
    <text evidence="6">Belongs to the group II decarboxylase family.</text>
</comment>
<evidence type="ECO:0000256" key="3">
    <source>
        <dbReference type="ARBA" id="ARBA00022898"/>
    </source>
</evidence>